<dbReference type="EMBL" id="BKCJ011326226">
    <property type="protein sequence ID" value="GFD20956.1"/>
    <property type="molecule type" value="Genomic_DNA"/>
</dbReference>
<evidence type="ECO:0000259" key="1">
    <source>
        <dbReference type="Pfam" id="PF18283"/>
    </source>
</evidence>
<evidence type="ECO:0000313" key="2">
    <source>
        <dbReference type="EMBL" id="GFD20956.1"/>
    </source>
</evidence>
<feature type="non-terminal residue" evidence="2">
    <location>
        <position position="146"/>
    </location>
</feature>
<proteinExistence type="predicted"/>
<dbReference type="InterPro" id="IPR041253">
    <property type="entry name" value="CBM77"/>
</dbReference>
<organism evidence="2">
    <name type="scientific">Tanacetum cinerariifolium</name>
    <name type="common">Dalmatian daisy</name>
    <name type="synonym">Chrysanthemum cinerariifolium</name>
    <dbReference type="NCBI Taxonomy" id="118510"/>
    <lineage>
        <taxon>Eukaryota</taxon>
        <taxon>Viridiplantae</taxon>
        <taxon>Streptophyta</taxon>
        <taxon>Embryophyta</taxon>
        <taxon>Tracheophyta</taxon>
        <taxon>Spermatophyta</taxon>
        <taxon>Magnoliopsida</taxon>
        <taxon>eudicotyledons</taxon>
        <taxon>Gunneridae</taxon>
        <taxon>Pentapetalae</taxon>
        <taxon>asterids</taxon>
        <taxon>campanulids</taxon>
        <taxon>Asterales</taxon>
        <taxon>Asteraceae</taxon>
        <taxon>Asteroideae</taxon>
        <taxon>Anthemideae</taxon>
        <taxon>Anthemidinae</taxon>
        <taxon>Tanacetum</taxon>
    </lineage>
</organism>
<sequence>MLTSMQGTDVYNPVTQTNNYTTQPIFSNENGGTIKAFDNYMVGQQRFVPYGAAGYPNSTVDFDAYVWTFNNAVDDASSAVNVPLQTALVNYTTGLVSVQGDGPPAVPAPGPGTGTAGMVHNFTLAGTASSFYTITGNLSTSQGTVV</sequence>
<gene>
    <name evidence="2" type="ORF">Tci_892925</name>
</gene>
<dbReference type="AlphaFoldDB" id="A0A699UI24"/>
<accession>A0A699UI24</accession>
<name>A0A699UI24_TANCI</name>
<dbReference type="Pfam" id="PF18283">
    <property type="entry name" value="CBM77"/>
    <property type="match status" value="1"/>
</dbReference>
<protein>
    <recommendedName>
        <fullName evidence="1">Carbohydrate binding module 77 domain-containing protein</fullName>
    </recommendedName>
</protein>
<reference evidence="2" key="1">
    <citation type="journal article" date="2019" name="Sci. Rep.">
        <title>Draft genome of Tanacetum cinerariifolium, the natural source of mosquito coil.</title>
        <authorList>
            <person name="Yamashiro T."/>
            <person name="Shiraishi A."/>
            <person name="Satake H."/>
            <person name="Nakayama K."/>
        </authorList>
    </citation>
    <scope>NUCLEOTIDE SEQUENCE</scope>
</reference>
<feature type="domain" description="Carbohydrate binding module 77" evidence="1">
    <location>
        <begin position="118"/>
        <end position="145"/>
    </location>
</feature>
<comment type="caution">
    <text evidence="2">The sequence shown here is derived from an EMBL/GenBank/DDBJ whole genome shotgun (WGS) entry which is preliminary data.</text>
</comment>